<proteinExistence type="predicted"/>
<sequence length="129" mass="14060">MKLLLTSGSRKLPSQQQPFRKPSPVYSDSSELAPRSPFRTLWWIREAWVLACGTVSAVPVRLWREGVYASASASLLMPDLFSARMAGIGVVPLITGMRPIGKHAGQSESLVTKGYSRLSSAPLALHTTH</sequence>
<evidence type="ECO:0000313" key="2">
    <source>
        <dbReference type="Proteomes" id="UP001157502"/>
    </source>
</evidence>
<gene>
    <name evidence="1" type="ORF">DPEC_G00223360</name>
</gene>
<dbReference type="EMBL" id="CM055746">
    <property type="protein sequence ID" value="KAJ7996906.1"/>
    <property type="molecule type" value="Genomic_DNA"/>
</dbReference>
<evidence type="ECO:0000313" key="1">
    <source>
        <dbReference type="EMBL" id="KAJ7996906.1"/>
    </source>
</evidence>
<accession>A0ACC2G016</accession>
<protein>
    <submittedName>
        <fullName evidence="1">Uncharacterized protein</fullName>
    </submittedName>
</protein>
<dbReference type="Proteomes" id="UP001157502">
    <property type="component" value="Chromosome 19"/>
</dbReference>
<comment type="caution">
    <text evidence="1">The sequence shown here is derived from an EMBL/GenBank/DDBJ whole genome shotgun (WGS) entry which is preliminary data.</text>
</comment>
<organism evidence="1 2">
    <name type="scientific">Dallia pectoralis</name>
    <name type="common">Alaska blackfish</name>
    <dbReference type="NCBI Taxonomy" id="75939"/>
    <lineage>
        <taxon>Eukaryota</taxon>
        <taxon>Metazoa</taxon>
        <taxon>Chordata</taxon>
        <taxon>Craniata</taxon>
        <taxon>Vertebrata</taxon>
        <taxon>Euteleostomi</taxon>
        <taxon>Actinopterygii</taxon>
        <taxon>Neopterygii</taxon>
        <taxon>Teleostei</taxon>
        <taxon>Protacanthopterygii</taxon>
        <taxon>Esociformes</taxon>
        <taxon>Umbridae</taxon>
        <taxon>Dallia</taxon>
    </lineage>
</organism>
<reference evidence="1" key="1">
    <citation type="submission" date="2021-05" db="EMBL/GenBank/DDBJ databases">
        <authorList>
            <person name="Pan Q."/>
            <person name="Jouanno E."/>
            <person name="Zahm M."/>
            <person name="Klopp C."/>
            <person name="Cabau C."/>
            <person name="Louis A."/>
            <person name="Berthelot C."/>
            <person name="Parey E."/>
            <person name="Roest Crollius H."/>
            <person name="Montfort J."/>
            <person name="Robinson-Rechavi M."/>
            <person name="Bouchez O."/>
            <person name="Lampietro C."/>
            <person name="Lopez Roques C."/>
            <person name="Donnadieu C."/>
            <person name="Postlethwait J."/>
            <person name="Bobe J."/>
            <person name="Dillon D."/>
            <person name="Chandos A."/>
            <person name="von Hippel F."/>
            <person name="Guiguen Y."/>
        </authorList>
    </citation>
    <scope>NUCLEOTIDE SEQUENCE</scope>
    <source>
        <strain evidence="1">YG-Jan2019</strain>
    </source>
</reference>
<keyword evidence="2" id="KW-1185">Reference proteome</keyword>
<name>A0ACC2G016_DALPE</name>